<dbReference type="InterPro" id="IPR001048">
    <property type="entry name" value="Asp/Glu/Uridylate_kinase"/>
</dbReference>
<evidence type="ECO:0000256" key="1">
    <source>
        <dbReference type="ARBA" id="ARBA00004828"/>
    </source>
</evidence>
<dbReference type="PIRSF" id="PIRSF000728">
    <property type="entry name" value="NAGK"/>
    <property type="match status" value="1"/>
</dbReference>
<accession>Q1RH07</accession>
<keyword evidence="7" id="KW-0547">Nucleotide-binding</keyword>
<evidence type="ECO:0000256" key="11">
    <source>
        <dbReference type="ARBA" id="ARBA00030639"/>
    </source>
</evidence>
<dbReference type="InterPro" id="IPR036393">
    <property type="entry name" value="AceGlu_kinase-like_sf"/>
</dbReference>
<dbReference type="Proteomes" id="UP000001951">
    <property type="component" value="Chromosome"/>
</dbReference>
<evidence type="ECO:0000259" key="13">
    <source>
        <dbReference type="Pfam" id="PF00696"/>
    </source>
</evidence>
<dbReference type="Gene3D" id="3.40.1160.10">
    <property type="entry name" value="Acetylglutamate kinase-like"/>
    <property type="match status" value="1"/>
</dbReference>
<comment type="pathway">
    <text evidence="1">Amino-acid biosynthesis; L-arginine biosynthesis; N(2)-acetyl-L-ornithine from L-glutamate: step 2/4.</text>
</comment>
<dbReference type="GO" id="GO:0005524">
    <property type="term" value="F:ATP binding"/>
    <property type="evidence" value="ECO:0007669"/>
    <property type="project" value="UniProtKB-KW"/>
</dbReference>
<organism evidence="14 15">
    <name type="scientific">Rickettsia bellii (strain RML369-C)</name>
    <dbReference type="NCBI Taxonomy" id="336407"/>
    <lineage>
        <taxon>Bacteria</taxon>
        <taxon>Pseudomonadati</taxon>
        <taxon>Pseudomonadota</taxon>
        <taxon>Alphaproteobacteria</taxon>
        <taxon>Rickettsiales</taxon>
        <taxon>Rickettsiaceae</taxon>
        <taxon>Rickettsieae</taxon>
        <taxon>Rickettsia</taxon>
        <taxon>belli group</taxon>
    </lineage>
</organism>
<evidence type="ECO:0000256" key="10">
    <source>
        <dbReference type="ARBA" id="ARBA00030178"/>
    </source>
</evidence>
<feature type="domain" description="Aspartate/glutamate/uridylate kinase" evidence="13">
    <location>
        <begin position="47"/>
        <end position="233"/>
    </location>
</feature>
<dbReference type="GO" id="GO:0003991">
    <property type="term" value="F:acetylglutamate kinase activity"/>
    <property type="evidence" value="ECO:0007669"/>
    <property type="project" value="UniProtKB-EC"/>
</dbReference>
<evidence type="ECO:0000256" key="6">
    <source>
        <dbReference type="ARBA" id="ARBA00022679"/>
    </source>
</evidence>
<evidence type="ECO:0000313" key="15">
    <source>
        <dbReference type="Proteomes" id="UP000001951"/>
    </source>
</evidence>
<evidence type="ECO:0000256" key="9">
    <source>
        <dbReference type="ARBA" id="ARBA00022840"/>
    </source>
</evidence>
<evidence type="ECO:0000313" key="14">
    <source>
        <dbReference type="EMBL" id="ABE05357.1"/>
    </source>
</evidence>
<evidence type="ECO:0000256" key="5">
    <source>
        <dbReference type="ARBA" id="ARBA00022605"/>
    </source>
</evidence>
<keyword evidence="4" id="KW-0055">Arginine biosynthesis</keyword>
<name>Q1RH07_RICBR</name>
<evidence type="ECO:0000256" key="4">
    <source>
        <dbReference type="ARBA" id="ARBA00022571"/>
    </source>
</evidence>
<gene>
    <name evidence="14" type="primary">argB</name>
    <name evidence="14" type="ordered locus">RBE_1276</name>
</gene>
<dbReference type="AlphaFoldDB" id="Q1RH07"/>
<dbReference type="GO" id="GO:0006526">
    <property type="term" value="P:L-arginine biosynthetic process"/>
    <property type="evidence" value="ECO:0007669"/>
    <property type="project" value="UniProtKB-KW"/>
</dbReference>
<keyword evidence="6 14" id="KW-0808">Transferase</keyword>
<evidence type="ECO:0000256" key="3">
    <source>
        <dbReference type="ARBA" id="ARBA00021197"/>
    </source>
</evidence>
<dbReference type="PANTHER" id="PTHR23342">
    <property type="entry name" value="N-ACETYLGLUTAMATE SYNTHASE"/>
    <property type="match status" value="1"/>
</dbReference>
<dbReference type="GO" id="GO:0005737">
    <property type="term" value="C:cytoplasm"/>
    <property type="evidence" value="ECO:0007669"/>
    <property type="project" value="InterPro"/>
</dbReference>
<keyword evidence="5" id="KW-0028">Amino-acid biosynthesis</keyword>
<dbReference type="SUPFAM" id="SSF53633">
    <property type="entry name" value="Carbamate kinase-like"/>
    <property type="match status" value="1"/>
</dbReference>
<reference evidence="14 15" key="1">
    <citation type="journal article" date="2006" name="PLoS Genet.">
        <title>Genome sequence of Rickettsia bellii illuminates the role of amoebae in gene exchanges between intracellular pathogens.</title>
        <authorList>
            <person name="Ogata H."/>
            <person name="La Scola B."/>
            <person name="Audic S."/>
            <person name="Renesto P."/>
            <person name="Blanc G."/>
            <person name="Robert C."/>
            <person name="Fournier P.-E."/>
            <person name="Claverie J.-M."/>
            <person name="Raoult D."/>
        </authorList>
    </citation>
    <scope>NUCLEOTIDE SEQUENCE [LARGE SCALE GENOMIC DNA]</scope>
    <source>
        <strain evidence="14 15">RML369-C</strain>
    </source>
</reference>
<dbReference type="EC" id="2.7.2.8" evidence="2"/>
<evidence type="ECO:0000256" key="7">
    <source>
        <dbReference type="ARBA" id="ARBA00022741"/>
    </source>
</evidence>
<evidence type="ECO:0000256" key="8">
    <source>
        <dbReference type="ARBA" id="ARBA00022777"/>
    </source>
</evidence>
<protein>
    <recommendedName>
        <fullName evidence="3">Acetylglutamate kinase</fullName>
        <ecNumber evidence="2">2.7.2.8</ecNumber>
    </recommendedName>
    <alternativeName>
        <fullName evidence="10">N-acetyl-L-glutamate 5-phosphotransferase</fullName>
    </alternativeName>
    <alternativeName>
        <fullName evidence="11">NAG kinase</fullName>
    </alternativeName>
</protein>
<dbReference type="InterPro" id="IPR004662">
    <property type="entry name" value="AcgluKinase_fam"/>
</dbReference>
<dbReference type="KEGG" id="rbe:RBE_1276"/>
<dbReference type="RefSeq" id="WP_011477927.1">
    <property type="nucleotide sequence ID" value="NC_007940.1"/>
</dbReference>
<dbReference type="eggNOG" id="COG0548">
    <property type="taxonomic scope" value="Bacteria"/>
</dbReference>
<dbReference type="PANTHER" id="PTHR23342:SF0">
    <property type="entry name" value="N-ACETYLGLUTAMATE SYNTHASE, MITOCHONDRIAL"/>
    <property type="match status" value="1"/>
</dbReference>
<evidence type="ECO:0000256" key="12">
    <source>
        <dbReference type="ARBA" id="ARBA00048141"/>
    </source>
</evidence>
<keyword evidence="8 14" id="KW-0418">Kinase</keyword>
<comment type="catalytic activity">
    <reaction evidence="12">
        <text>N-acetyl-L-glutamate + ATP = N-acetyl-L-glutamyl 5-phosphate + ADP</text>
        <dbReference type="Rhea" id="RHEA:14629"/>
        <dbReference type="ChEBI" id="CHEBI:30616"/>
        <dbReference type="ChEBI" id="CHEBI:44337"/>
        <dbReference type="ChEBI" id="CHEBI:57936"/>
        <dbReference type="ChEBI" id="CHEBI:456216"/>
        <dbReference type="EC" id="2.7.2.8"/>
    </reaction>
</comment>
<dbReference type="EMBL" id="CP000087">
    <property type="protein sequence ID" value="ABE05357.1"/>
    <property type="molecule type" value="Genomic_DNA"/>
</dbReference>
<proteinExistence type="predicted"/>
<dbReference type="OrthoDB" id="9803155at2"/>
<dbReference type="HOGENOM" id="CLU_078783_0_0_5"/>
<evidence type="ECO:0000256" key="2">
    <source>
        <dbReference type="ARBA" id="ARBA00013065"/>
    </source>
</evidence>
<sequence length="310" mass="35006">MQENLKLVWQNASNLKSKEIDNISELGDITIIRDIITCSNELRNQAIVLKLPINIIINKKLFASFIESIKLLEMCGAKIYIVHDHIDLGNLSLISQLDKSFSKKFNKVRENSSIDNPIIMEILSSYVNKLIVTKLSNKGCYAVGISGKDANLLQARKSKLSHRRVANRDVIDIGFVSEPIIVNPEILLNFEDSNIIPVITPFANDDQEKTHLLNVNLTAATIAVTLGAEHLIFPYEMSQIFRGFQYNMKIQNANLLKSMLNDSNHYLEEELIKIAIKVIESIGNNVHFVNSKIPNSILLTMFANKNINLY</sequence>
<dbReference type="Pfam" id="PF00696">
    <property type="entry name" value="AA_kinase"/>
    <property type="match status" value="1"/>
</dbReference>
<keyword evidence="9" id="KW-0067">ATP-binding</keyword>